<proteinExistence type="predicted"/>
<protein>
    <submittedName>
        <fullName evidence="2">Uncharacterized protein</fullName>
    </submittedName>
</protein>
<organism evidence="2 3">
    <name type="scientific">Streptomyces swartbergensis</name>
    <dbReference type="NCBI Taxonomy" id="487165"/>
    <lineage>
        <taxon>Bacteria</taxon>
        <taxon>Bacillati</taxon>
        <taxon>Actinomycetota</taxon>
        <taxon>Actinomycetes</taxon>
        <taxon>Kitasatosporales</taxon>
        <taxon>Streptomycetaceae</taxon>
        <taxon>Streptomyces</taxon>
    </lineage>
</organism>
<dbReference type="Proteomes" id="UP000195105">
    <property type="component" value="Unassembled WGS sequence"/>
</dbReference>
<dbReference type="AlphaFoldDB" id="A0A243S9G4"/>
<feature type="transmembrane region" description="Helical" evidence="1">
    <location>
        <begin position="39"/>
        <end position="62"/>
    </location>
</feature>
<accession>A0A243S9G4</accession>
<keyword evidence="1" id="KW-1133">Transmembrane helix</keyword>
<gene>
    <name evidence="2" type="ORF">CA983_04590</name>
</gene>
<keyword evidence="3" id="KW-1185">Reference proteome</keyword>
<evidence type="ECO:0000313" key="3">
    <source>
        <dbReference type="Proteomes" id="UP000195105"/>
    </source>
</evidence>
<keyword evidence="1" id="KW-0812">Transmembrane</keyword>
<feature type="transmembrane region" description="Helical" evidence="1">
    <location>
        <begin position="6"/>
        <end position="27"/>
    </location>
</feature>
<reference evidence="2 3" key="1">
    <citation type="submission" date="2017-05" db="EMBL/GenBank/DDBJ databases">
        <title>Biotechnological potential of actinobacteria isolated from South African environments.</title>
        <authorList>
            <person name="Le Roes-Hill M."/>
            <person name="Prins A."/>
            <person name="Durrell K.A."/>
        </authorList>
    </citation>
    <scope>NUCLEOTIDE SEQUENCE [LARGE SCALE GENOMIC DNA]</scope>
    <source>
        <strain evidence="2 3">HMC13</strain>
    </source>
</reference>
<dbReference type="EMBL" id="NGFN01000015">
    <property type="protein sequence ID" value="OUD04343.1"/>
    <property type="molecule type" value="Genomic_DNA"/>
</dbReference>
<sequence>MQASDPSMWLMAGVVVTLAYFVLVGYLAKALRATQRLPVVIASIAGLMGTLPAVLYALYYVVANVVA</sequence>
<comment type="caution">
    <text evidence="2">The sequence shown here is derived from an EMBL/GenBank/DDBJ whole genome shotgun (WGS) entry which is preliminary data.</text>
</comment>
<keyword evidence="1" id="KW-0472">Membrane</keyword>
<evidence type="ECO:0000313" key="2">
    <source>
        <dbReference type="EMBL" id="OUD04343.1"/>
    </source>
</evidence>
<name>A0A243S9G4_9ACTN</name>
<evidence type="ECO:0000256" key="1">
    <source>
        <dbReference type="SAM" id="Phobius"/>
    </source>
</evidence>